<dbReference type="InterPro" id="IPR011335">
    <property type="entry name" value="Restrct_endonuc-II-like"/>
</dbReference>
<keyword evidence="3" id="KW-0378">Hydrolase</keyword>
<feature type="domain" description="TnsA endonuclease C-terminal" evidence="1">
    <location>
        <begin position="170"/>
        <end position="249"/>
    </location>
</feature>
<protein>
    <submittedName>
        <fullName evidence="3">Heteromeric transposase endonuclease subunit TnsA</fullName>
    </submittedName>
</protein>
<keyword evidence="3" id="KW-0255">Endonuclease</keyword>
<dbReference type="EMBL" id="JAFNJU010000003">
    <property type="protein sequence ID" value="MBO1264502.1"/>
    <property type="molecule type" value="Genomic_DNA"/>
</dbReference>
<name>A0A939HAQ3_9CLOT</name>
<dbReference type="GO" id="GO:0004519">
    <property type="term" value="F:endonuclease activity"/>
    <property type="evidence" value="ECO:0007669"/>
    <property type="project" value="UniProtKB-KW"/>
</dbReference>
<dbReference type="Gene3D" id="3.40.1350.10">
    <property type="match status" value="1"/>
</dbReference>
<keyword evidence="4" id="KW-1185">Reference proteome</keyword>
<reference evidence="3" key="1">
    <citation type="submission" date="2021-03" db="EMBL/GenBank/DDBJ databases">
        <title>Proteiniclasticum marinus sp. nov., isolated from tidal flat sediment.</title>
        <authorList>
            <person name="Namirimu T."/>
            <person name="Yang J.-A."/>
            <person name="Yang S.-H."/>
            <person name="Kim Y.-J."/>
            <person name="Kwon K.K."/>
        </authorList>
    </citation>
    <scope>NUCLEOTIDE SEQUENCE</scope>
    <source>
        <strain evidence="3">SCR006</strain>
    </source>
</reference>
<dbReference type="GO" id="GO:0003676">
    <property type="term" value="F:nucleic acid binding"/>
    <property type="evidence" value="ECO:0007669"/>
    <property type="project" value="InterPro"/>
</dbReference>
<gene>
    <name evidence="3" type="ORF">J3A84_05540</name>
</gene>
<evidence type="ECO:0000313" key="3">
    <source>
        <dbReference type="EMBL" id="MBO1264502.1"/>
    </source>
</evidence>
<organism evidence="3 4">
    <name type="scientific">Proteiniclasticum aestuarii</name>
    <dbReference type="NCBI Taxonomy" id="2817862"/>
    <lineage>
        <taxon>Bacteria</taxon>
        <taxon>Bacillati</taxon>
        <taxon>Bacillota</taxon>
        <taxon>Clostridia</taxon>
        <taxon>Eubacteriales</taxon>
        <taxon>Clostridiaceae</taxon>
        <taxon>Proteiniclasticum</taxon>
    </lineage>
</organism>
<evidence type="ECO:0000313" key="4">
    <source>
        <dbReference type="Proteomes" id="UP000664218"/>
    </source>
</evidence>
<evidence type="ECO:0000259" key="2">
    <source>
        <dbReference type="Pfam" id="PF08722"/>
    </source>
</evidence>
<dbReference type="InterPro" id="IPR036388">
    <property type="entry name" value="WH-like_DNA-bd_sf"/>
</dbReference>
<comment type="caution">
    <text evidence="3">The sequence shown here is derived from an EMBL/GenBank/DDBJ whole genome shotgun (WGS) entry which is preliminary data.</text>
</comment>
<dbReference type="Gene3D" id="1.10.10.10">
    <property type="entry name" value="Winged helix-like DNA-binding domain superfamily/Winged helix DNA-binding domain"/>
    <property type="match status" value="1"/>
</dbReference>
<dbReference type="InterPro" id="IPR011856">
    <property type="entry name" value="tRNA_endonuc-like_dom_sf"/>
</dbReference>
<dbReference type="CDD" id="cd22362">
    <property type="entry name" value="TnsA_endonuclease-like"/>
    <property type="match status" value="1"/>
</dbReference>
<dbReference type="Pfam" id="PF08722">
    <property type="entry name" value="Tn7_TnsA-like_N"/>
    <property type="match status" value="1"/>
</dbReference>
<feature type="domain" description="TnsA endonuclease N-terminal" evidence="2">
    <location>
        <begin position="74"/>
        <end position="167"/>
    </location>
</feature>
<dbReference type="AlphaFoldDB" id="A0A939HAQ3"/>
<proteinExistence type="predicted"/>
<dbReference type="RefSeq" id="WP_207599011.1">
    <property type="nucleotide sequence ID" value="NZ_JAFNJU010000003.1"/>
</dbReference>
<dbReference type="Pfam" id="PF08721">
    <property type="entry name" value="Tn7_Tnp_TnsA_C"/>
    <property type="match status" value="1"/>
</dbReference>
<keyword evidence="3" id="KW-0540">Nuclease</keyword>
<accession>A0A939HAQ3</accession>
<evidence type="ECO:0000259" key="1">
    <source>
        <dbReference type="Pfam" id="PF08721"/>
    </source>
</evidence>
<sequence>MTKRKLEWDESKLKRFTKEKRGQGEGIDYTPWLKTQDFPSLGRASRVMSMTTGRMHHLFSRTQRDFFLELDWEESVIDIREHFPLLDYKETIENLDDINQSKFSDGEIDYVITTTFLVTKRIDTDKVKYFARSVKYASELDKKITLEKLEIERRYWSNKSINWGLVTNKEINTVLVKNIEFINPVVSSRLKINKQEEITSNLISEYTRSSDKVLYGIFKSIDRSLNLNPGESITVFKYLLANRFIQVDMNSMIDIRKPIELHFRRLEDTL</sequence>
<dbReference type="InterPro" id="IPR014833">
    <property type="entry name" value="TnsA_N"/>
</dbReference>
<dbReference type="Proteomes" id="UP000664218">
    <property type="component" value="Unassembled WGS sequence"/>
</dbReference>
<dbReference type="InterPro" id="IPR014832">
    <property type="entry name" value="TnsA_C"/>
</dbReference>
<dbReference type="SUPFAM" id="SSF52980">
    <property type="entry name" value="Restriction endonuclease-like"/>
    <property type="match status" value="1"/>
</dbReference>